<dbReference type="GO" id="GO:0035556">
    <property type="term" value="P:intracellular signal transduction"/>
    <property type="evidence" value="ECO:0007669"/>
    <property type="project" value="TreeGrafter"/>
</dbReference>
<dbReference type="SUPFAM" id="SSF56112">
    <property type="entry name" value="Protein kinase-like (PK-like)"/>
    <property type="match status" value="1"/>
</dbReference>
<feature type="compositionally biased region" description="Polar residues" evidence="22">
    <location>
        <begin position="60"/>
        <end position="70"/>
    </location>
</feature>
<dbReference type="CTD" id="83903"/>
<dbReference type="KEGG" id="ipu:108260887"/>
<dbReference type="SMART" id="SM00220">
    <property type="entry name" value="S_TKc"/>
    <property type="match status" value="1"/>
</dbReference>
<evidence type="ECO:0000256" key="9">
    <source>
        <dbReference type="ARBA" id="ARBA00022553"/>
    </source>
</evidence>
<dbReference type="GO" id="GO:0051276">
    <property type="term" value="P:chromosome organization"/>
    <property type="evidence" value="ECO:0007669"/>
    <property type="project" value="UniProtKB-ARBA"/>
</dbReference>
<feature type="compositionally biased region" description="Basic and acidic residues" evidence="22">
    <location>
        <begin position="365"/>
        <end position="380"/>
    </location>
</feature>
<dbReference type="PROSITE" id="PS00107">
    <property type="entry name" value="PROTEIN_KINASE_ATP"/>
    <property type="match status" value="1"/>
</dbReference>
<dbReference type="InterPro" id="IPR024604">
    <property type="entry name" value="GSG2_C"/>
</dbReference>
<comment type="catalytic activity">
    <reaction evidence="17">
        <text>L-seryl-[protein] + ATP = O-phospho-L-seryl-[protein] + ADP + H(+)</text>
        <dbReference type="Rhea" id="RHEA:17989"/>
        <dbReference type="Rhea" id="RHEA-COMP:9863"/>
        <dbReference type="Rhea" id="RHEA-COMP:11604"/>
        <dbReference type="ChEBI" id="CHEBI:15378"/>
        <dbReference type="ChEBI" id="CHEBI:29999"/>
        <dbReference type="ChEBI" id="CHEBI:30616"/>
        <dbReference type="ChEBI" id="CHEBI:83421"/>
        <dbReference type="ChEBI" id="CHEBI:456216"/>
        <dbReference type="EC" id="2.7.11.1"/>
    </reaction>
</comment>
<dbReference type="InterPro" id="IPR017441">
    <property type="entry name" value="Protein_kinase_ATP_BS"/>
</dbReference>
<evidence type="ECO:0000256" key="11">
    <source>
        <dbReference type="ARBA" id="ARBA00022741"/>
    </source>
</evidence>
<dbReference type="PROSITE" id="PS50011">
    <property type="entry name" value="PROTEIN_KINASE_DOM"/>
    <property type="match status" value="1"/>
</dbReference>
<evidence type="ECO:0000256" key="20">
    <source>
        <dbReference type="ARBA" id="ARBA00081741"/>
    </source>
</evidence>
<keyword evidence="6" id="KW-0158">Chromosome</keyword>
<evidence type="ECO:0000313" key="24">
    <source>
        <dbReference type="Proteomes" id="UP000221080"/>
    </source>
</evidence>
<dbReference type="InterPro" id="IPR011009">
    <property type="entry name" value="Kinase-like_dom_sf"/>
</dbReference>
<evidence type="ECO:0000313" key="25">
    <source>
        <dbReference type="RefSeq" id="XP_017317060.1"/>
    </source>
</evidence>
<dbReference type="InterPro" id="IPR000719">
    <property type="entry name" value="Prot_kinase_dom"/>
</dbReference>
<evidence type="ECO:0000256" key="19">
    <source>
        <dbReference type="ARBA" id="ARBA00069281"/>
    </source>
</evidence>
<keyword evidence="10" id="KW-0808">Transferase</keyword>
<dbReference type="GO" id="GO:1901991">
    <property type="term" value="P:negative regulation of mitotic cell cycle phase transition"/>
    <property type="evidence" value="ECO:0007669"/>
    <property type="project" value="UniProtKB-ARBA"/>
</dbReference>
<dbReference type="GO" id="GO:0005524">
    <property type="term" value="F:ATP binding"/>
    <property type="evidence" value="ECO:0007669"/>
    <property type="project" value="UniProtKB-UniRule"/>
</dbReference>
<evidence type="ECO:0000256" key="15">
    <source>
        <dbReference type="ARBA" id="ARBA00023242"/>
    </source>
</evidence>
<dbReference type="EC" id="2.7.11.1" evidence="5"/>
<organism evidence="24 25">
    <name type="scientific">Ictalurus punctatus</name>
    <name type="common">Channel catfish</name>
    <name type="synonym">Silurus punctatus</name>
    <dbReference type="NCBI Taxonomy" id="7998"/>
    <lineage>
        <taxon>Eukaryota</taxon>
        <taxon>Metazoa</taxon>
        <taxon>Chordata</taxon>
        <taxon>Craniata</taxon>
        <taxon>Vertebrata</taxon>
        <taxon>Euteleostomi</taxon>
        <taxon>Actinopterygii</taxon>
        <taxon>Neopterygii</taxon>
        <taxon>Teleostei</taxon>
        <taxon>Ostariophysi</taxon>
        <taxon>Siluriformes</taxon>
        <taxon>Ictaluridae</taxon>
        <taxon>Ictalurus</taxon>
    </lineage>
</organism>
<reference evidence="24" key="1">
    <citation type="journal article" date="2016" name="Nat. Commun.">
        <title>The channel catfish genome sequence provides insights into the evolution of scale formation in teleosts.</title>
        <authorList>
            <person name="Liu Z."/>
            <person name="Liu S."/>
            <person name="Yao J."/>
            <person name="Bao L."/>
            <person name="Zhang J."/>
            <person name="Li Y."/>
            <person name="Jiang C."/>
            <person name="Sun L."/>
            <person name="Wang R."/>
            <person name="Zhang Y."/>
            <person name="Zhou T."/>
            <person name="Zeng Q."/>
            <person name="Fu Q."/>
            <person name="Gao S."/>
            <person name="Li N."/>
            <person name="Koren S."/>
            <person name="Jiang Y."/>
            <person name="Zimin A."/>
            <person name="Xu P."/>
            <person name="Phillippy A.M."/>
            <person name="Geng X."/>
            <person name="Song L."/>
            <person name="Sun F."/>
            <person name="Li C."/>
            <person name="Wang X."/>
            <person name="Chen A."/>
            <person name="Jin Y."/>
            <person name="Yuan Z."/>
            <person name="Yang Y."/>
            <person name="Tan S."/>
            <person name="Peatman E."/>
            <person name="Lu J."/>
            <person name="Qin Z."/>
            <person name="Dunham R."/>
            <person name="Li Z."/>
            <person name="Sonstegard T."/>
            <person name="Feng J."/>
            <person name="Danzmann R.G."/>
            <person name="Schroeder S."/>
            <person name="Scheffler B."/>
            <person name="Duke M.V."/>
            <person name="Ballard L."/>
            <person name="Kucuktas H."/>
            <person name="Kaltenboeck L."/>
            <person name="Liu H."/>
            <person name="Armbruster J."/>
            <person name="Xie Y."/>
            <person name="Kirby M.L."/>
            <person name="Tian Y."/>
            <person name="Flanagan M.E."/>
            <person name="Mu W."/>
            <person name="Waldbieser G.C."/>
        </authorList>
    </citation>
    <scope>NUCLEOTIDE SEQUENCE [LARGE SCALE GENOMIC DNA]</scope>
    <source>
        <strain evidence="24">SDA103</strain>
    </source>
</reference>
<evidence type="ECO:0000256" key="13">
    <source>
        <dbReference type="ARBA" id="ARBA00022840"/>
    </source>
</evidence>
<dbReference type="SMART" id="SM01331">
    <property type="entry name" value="DUF3635"/>
    <property type="match status" value="1"/>
</dbReference>
<evidence type="ECO:0000256" key="5">
    <source>
        <dbReference type="ARBA" id="ARBA00012513"/>
    </source>
</evidence>
<feature type="region of interest" description="Disordered" evidence="22">
    <location>
        <begin position="619"/>
        <end position="658"/>
    </location>
</feature>
<dbReference type="GO" id="GO:0000278">
    <property type="term" value="P:mitotic cell cycle"/>
    <property type="evidence" value="ECO:0007669"/>
    <property type="project" value="TreeGrafter"/>
</dbReference>
<keyword evidence="14" id="KW-0206">Cytoskeleton</keyword>
<dbReference type="Proteomes" id="UP000221080">
    <property type="component" value="Chromosome 29"/>
</dbReference>
<evidence type="ECO:0000256" key="4">
    <source>
        <dbReference type="ARBA" id="ARBA00004286"/>
    </source>
</evidence>
<gene>
    <name evidence="25 26" type="primary">haspin</name>
</gene>
<keyword evidence="7" id="KW-0963">Cytoplasm</keyword>
<comment type="cofactor">
    <cofactor evidence="1">
        <name>Mg(2+)</name>
        <dbReference type="ChEBI" id="CHEBI:18420"/>
    </cofactor>
</comment>
<dbReference type="GO" id="GO:0072354">
    <property type="term" value="F:histone H3T3 kinase activity"/>
    <property type="evidence" value="ECO:0007669"/>
    <property type="project" value="TreeGrafter"/>
</dbReference>
<keyword evidence="12" id="KW-0418">Kinase</keyword>
<dbReference type="AlphaFoldDB" id="A0A2D0QHU0"/>
<evidence type="ECO:0000256" key="6">
    <source>
        <dbReference type="ARBA" id="ARBA00022454"/>
    </source>
</evidence>
<reference evidence="25 26" key="2">
    <citation type="submission" date="2025-04" db="UniProtKB">
        <authorList>
            <consortium name="RefSeq"/>
        </authorList>
    </citation>
    <scope>IDENTIFICATION</scope>
    <source>
        <tissue evidence="25 26">Blood</tissue>
    </source>
</reference>
<dbReference type="PANTHER" id="PTHR24419:SF18">
    <property type="entry name" value="SERINE_THREONINE-PROTEIN KINASE HASPIN"/>
    <property type="match status" value="1"/>
</dbReference>
<name>A0A2D0QHU0_ICTPU</name>
<evidence type="ECO:0000256" key="3">
    <source>
        <dbReference type="ARBA" id="ARBA00004186"/>
    </source>
</evidence>
<dbReference type="FunFam" id="1.10.510.10:FF:000401">
    <property type="entry name" value="serine/threonine-protein kinase haspin"/>
    <property type="match status" value="1"/>
</dbReference>
<keyword evidence="8" id="KW-0723">Serine/threonine-protein kinase</keyword>
<dbReference type="PANTHER" id="PTHR24419">
    <property type="entry name" value="INTERLEUKIN-1 RECEPTOR-ASSOCIATED KINASE"/>
    <property type="match status" value="1"/>
</dbReference>
<feature type="region of interest" description="Disordered" evidence="22">
    <location>
        <begin position="35"/>
        <end position="71"/>
    </location>
</feature>
<keyword evidence="24" id="KW-1185">Reference proteome</keyword>
<feature type="region of interest" description="Disordered" evidence="22">
    <location>
        <begin position="358"/>
        <end position="380"/>
    </location>
</feature>
<dbReference type="GeneID" id="108260887"/>
<comment type="subcellular location">
    <subcellularLocation>
        <location evidence="4">Chromosome</location>
    </subcellularLocation>
    <subcellularLocation>
        <location evidence="3">Cytoplasm</location>
        <location evidence="3">Cytoskeleton</location>
        <location evidence="3">Spindle</location>
    </subcellularLocation>
    <subcellularLocation>
        <location evidence="2">Nucleus</location>
    </subcellularLocation>
</comment>
<protein>
    <recommendedName>
        <fullName evidence="19">Serine/threonine-protein kinase haspin</fullName>
        <ecNumber evidence="5">2.7.11.1</ecNumber>
    </recommendedName>
    <alternativeName>
        <fullName evidence="20">Germ cell-specific gene 2 protein</fullName>
    </alternativeName>
</protein>
<evidence type="ECO:0000313" key="26">
    <source>
        <dbReference type="RefSeq" id="XP_017317062.1"/>
    </source>
</evidence>
<evidence type="ECO:0000256" key="10">
    <source>
        <dbReference type="ARBA" id="ARBA00022679"/>
    </source>
</evidence>
<feature type="compositionally biased region" description="Low complexity" evidence="22">
    <location>
        <begin position="36"/>
        <end position="46"/>
    </location>
</feature>
<evidence type="ECO:0000256" key="7">
    <source>
        <dbReference type="ARBA" id="ARBA00022490"/>
    </source>
</evidence>
<comment type="catalytic activity">
    <reaction evidence="16">
        <text>L-threonyl-[protein] + ATP = O-phospho-L-threonyl-[protein] + ADP + H(+)</text>
        <dbReference type="Rhea" id="RHEA:46608"/>
        <dbReference type="Rhea" id="RHEA-COMP:11060"/>
        <dbReference type="Rhea" id="RHEA-COMP:11605"/>
        <dbReference type="ChEBI" id="CHEBI:15378"/>
        <dbReference type="ChEBI" id="CHEBI:30013"/>
        <dbReference type="ChEBI" id="CHEBI:30616"/>
        <dbReference type="ChEBI" id="CHEBI:61977"/>
        <dbReference type="ChEBI" id="CHEBI:456216"/>
        <dbReference type="EC" id="2.7.11.1"/>
    </reaction>
</comment>
<keyword evidence="9" id="KW-0597">Phosphoprotein</keyword>
<dbReference type="GO" id="GO:0005694">
    <property type="term" value="C:chromosome"/>
    <property type="evidence" value="ECO:0007669"/>
    <property type="project" value="UniProtKB-SubCell"/>
</dbReference>
<evidence type="ECO:0000256" key="14">
    <source>
        <dbReference type="ARBA" id="ARBA00023212"/>
    </source>
</evidence>
<feature type="binding site" evidence="21">
    <location>
        <position position="826"/>
    </location>
    <ligand>
        <name>ATP</name>
        <dbReference type="ChEBI" id="CHEBI:30616"/>
    </ligand>
</feature>
<dbReference type="Gene3D" id="1.10.510.10">
    <property type="entry name" value="Transferase(Phosphotransferase) domain 1"/>
    <property type="match status" value="1"/>
</dbReference>
<evidence type="ECO:0000259" key="23">
    <source>
        <dbReference type="PROSITE" id="PS50011"/>
    </source>
</evidence>
<dbReference type="GO" id="GO:0005737">
    <property type="term" value="C:cytoplasm"/>
    <property type="evidence" value="ECO:0007669"/>
    <property type="project" value="TreeGrafter"/>
</dbReference>
<dbReference type="OrthoDB" id="21018at2759"/>
<dbReference type="GO" id="GO:0005634">
    <property type="term" value="C:nucleus"/>
    <property type="evidence" value="ECO:0007669"/>
    <property type="project" value="UniProtKB-SubCell"/>
</dbReference>
<evidence type="ECO:0000256" key="21">
    <source>
        <dbReference type="PROSITE-ProRule" id="PRU10141"/>
    </source>
</evidence>
<evidence type="ECO:0000256" key="18">
    <source>
        <dbReference type="ARBA" id="ARBA00053811"/>
    </source>
</evidence>
<evidence type="ECO:0000256" key="8">
    <source>
        <dbReference type="ARBA" id="ARBA00022527"/>
    </source>
</evidence>
<feature type="region of interest" description="Disordered" evidence="22">
    <location>
        <begin position="406"/>
        <end position="429"/>
    </location>
</feature>
<accession>A0A2D0QHU0</accession>
<sequence>MSVFGPSKPSYLKTYGKQKRRVEQWFSPDLRKKVFSFSSTPSSDQSLPEPTSKRRKTNNKKSTAAGSSRTVRMAKQKAMEALKELESDEESIFIPGTAPRRKPGTKLIKKTAVTSTSPGIHDFISSKVEHASQSTRRIRKKKPVLSTSENESDCFVTNNKCSNAFRQNTSSNFKHVKQGDLVGLPHLDRFVTQRKRVHRLQSEKHPFEQRLGISSNTLNNSKNFICGVVSFQPATQQESDTKPSVVFHSGAHRHSDAVLREVSFNNVEEQLMSCKRPLLCSTPSVVSKRNLHCLEPSISEISSFSCDELDKPPINESTASELMSKPQKRGMLQKSKQCAKHTPKTATVQQMEAHAKYANAQSQLRSEKRRSSIESVSDRPDLKQLKGRACVMLEELDVLDILSNQSDNGKQDVEKTYPPRLEAGPATSAAAIPSYHDKQACQMSSDYAMSDASTQARHLTSSLGTSSILSVSSLSAPPSNDLSSSVQMQTDRLKVECLSSCLTVCLQHLDLGNVHQAHQGIMETQKAKVASPITLESKRRQNARNLKNFPCLVGTESAEQSSGSEMQTGGLVRRLSASFMRSALSPASITAPSKMPVAKENNGLSTSRKVCVSGLNSSRWSKRGVGEQNRKQRQKTRTKPGDRSSNDPLPTGADSRMGESACGWLQSSKVIGLPKTPLRVELLNLSSFLTSFTPDSLTTHTWGRLKAALSIHKKTTAFPTPRRLALSNIKDPGLVNTSLDLFGTPVSYRASSHLLRSSMNNTSMISSNEDISEAEKVYQECQQEGPLFFDDCIPAKCMKHCIKIGEGTFGEVFSMVNDANQTVALKIIPVEGHQKVNGEPQKTFGEILHEIIISKELSALNSKEHNKTNGFIGLLNLHCVRGCYPSALLKAWDKFAKEKGSENDRPDFFGVEQLFLILEFEFGGSDLENMNGKLTSMAQAKSVLHQVTAALAVAEEALFFEHRDLHWGNILVKTTKEKRNQFILNGSVHSIETRGVHVNVIDYSLSRLEIDGLTVSCDIANEEELFMGQGDYQFEIYRLMKNENNNCWADYNPHSNVLWLHYLADKLLTMRYRNKPHTSQQKALKSNLKSFHSEILNYHSAKDVLLHSTLFQ</sequence>
<dbReference type="RefSeq" id="XP_017317062.1">
    <property type="nucleotide sequence ID" value="XM_017461573.3"/>
</dbReference>
<dbReference type="Pfam" id="PF12330">
    <property type="entry name" value="Haspin_kinase"/>
    <property type="match status" value="1"/>
</dbReference>
<keyword evidence="13 21" id="KW-0067">ATP-binding</keyword>
<evidence type="ECO:0000256" key="1">
    <source>
        <dbReference type="ARBA" id="ARBA00001946"/>
    </source>
</evidence>
<dbReference type="Gene3D" id="3.30.200.20">
    <property type="entry name" value="Phosphorylase Kinase, domain 1"/>
    <property type="match status" value="1"/>
</dbReference>
<evidence type="ECO:0000256" key="12">
    <source>
        <dbReference type="ARBA" id="ARBA00022777"/>
    </source>
</evidence>
<evidence type="ECO:0000256" key="2">
    <source>
        <dbReference type="ARBA" id="ARBA00004123"/>
    </source>
</evidence>
<comment type="function">
    <text evidence="18">Serine/threonine-protein kinase that phosphorylates histone H3 at 'Thr-3' (H3T3ph) during mitosis. May act through H3T3ph to both position and modulate activation of AURKB and other components of the chromosomal passenger complex (CPC) at centromeres to ensure proper chromatid cohesion, metaphase alignment and normal progression through the cell cycle.</text>
</comment>
<dbReference type="GO" id="GO:0005819">
    <property type="term" value="C:spindle"/>
    <property type="evidence" value="ECO:0007669"/>
    <property type="project" value="UniProtKB-SubCell"/>
</dbReference>
<evidence type="ECO:0000256" key="22">
    <source>
        <dbReference type="SAM" id="MobiDB-lite"/>
    </source>
</evidence>
<dbReference type="STRING" id="7998.ENSIPUP00000007574"/>
<dbReference type="FunFam" id="3.30.200.20:FF:000409">
    <property type="entry name" value="serine/threonine-protein kinase haspin"/>
    <property type="match status" value="1"/>
</dbReference>
<feature type="domain" description="Protein kinase" evidence="23">
    <location>
        <begin position="798"/>
        <end position="1112"/>
    </location>
</feature>
<evidence type="ECO:0000256" key="17">
    <source>
        <dbReference type="ARBA" id="ARBA00048679"/>
    </source>
</evidence>
<dbReference type="OMA" id="NECAGND"/>
<keyword evidence="11 21" id="KW-0547">Nucleotide-binding</keyword>
<evidence type="ECO:0000256" key="16">
    <source>
        <dbReference type="ARBA" id="ARBA00047899"/>
    </source>
</evidence>
<keyword evidence="15" id="KW-0539">Nucleus</keyword>
<dbReference type="RefSeq" id="XP_017317060.1">
    <property type="nucleotide sequence ID" value="XM_017461571.3"/>
</dbReference>
<proteinExistence type="predicted"/>